<keyword evidence="1" id="KW-1133">Transmembrane helix</keyword>
<dbReference type="Pfam" id="PF14018">
    <property type="entry name" value="DUF4234"/>
    <property type="match status" value="1"/>
</dbReference>
<accession>A0ABY4TP61</accession>
<dbReference type="Proteomes" id="UP001056218">
    <property type="component" value="Chromosome"/>
</dbReference>
<evidence type="ECO:0000256" key="1">
    <source>
        <dbReference type="SAM" id="Phobius"/>
    </source>
</evidence>
<evidence type="ECO:0000313" key="3">
    <source>
        <dbReference type="EMBL" id="URN42254.1"/>
    </source>
</evidence>
<evidence type="ECO:0000313" key="4">
    <source>
        <dbReference type="Proteomes" id="UP001056218"/>
    </source>
</evidence>
<keyword evidence="1" id="KW-0472">Membrane</keyword>
<name>A0ABY4TP61_9FIRM</name>
<evidence type="ECO:0000259" key="2">
    <source>
        <dbReference type="Pfam" id="PF14018"/>
    </source>
</evidence>
<feature type="transmembrane region" description="Helical" evidence="1">
    <location>
        <begin position="293"/>
        <end position="315"/>
    </location>
</feature>
<proteinExistence type="predicted"/>
<feature type="transmembrane region" description="Helical" evidence="1">
    <location>
        <begin position="78"/>
        <end position="97"/>
    </location>
</feature>
<dbReference type="InterPro" id="IPR025328">
    <property type="entry name" value="DUF4234"/>
</dbReference>
<feature type="transmembrane region" description="Helical" evidence="1">
    <location>
        <begin position="46"/>
        <end position="72"/>
    </location>
</feature>
<protein>
    <submittedName>
        <fullName evidence="3">DUF4234 domain-containing protein</fullName>
    </submittedName>
</protein>
<reference evidence="3 4" key="1">
    <citation type="submission" date="2022-05" db="EMBL/GenBank/DDBJ databases">
        <title>Identification of Peptoniphilus vaginalis-like Bacteria, Peptoniphilus septimus sp. nov. from Blood Cultures in a Cervical Cancer Patient receiving Chemotherapy: Case and Implications.</title>
        <authorList>
            <person name="Zhan X.-Y."/>
        </authorList>
    </citation>
    <scope>NUCLEOTIDE SEQUENCE [LARGE SCALE GENOMIC DNA]</scope>
    <source>
        <strain evidence="3 4">SAHP1</strain>
    </source>
</reference>
<sequence>MMGFSNFLYFLFSLPFLGGMAISLVFMTFSLFSIFKNWNTGRNKELFNGLLISGIFLLITNVFLFIISKIFYYGGFYGNFYLVIVALVVIGLIYFIGNSKERIYPDNYFSNISNVEFLKRELNDSINVFISIFDKSKSDFQEKSEAKKAQKFESYKNQNTYNNNNSNYNNNYNNSNNYNNAGSYNAYNNYGGNLGPAPFRGYVKDDWSFPLYVLLSFITCGFYHYYLIYKAAESVNIVCAGDGEETSGLLKFFFFGILTCGIYCLFWEFNFMNRTQANAPRYGRNIPDNGGSFLLWMIVGSLLCGIGFFFAWYLFFKNLNAICRAYNMEYANAN</sequence>
<feature type="transmembrane region" description="Helical" evidence="1">
    <location>
        <begin position="249"/>
        <end position="272"/>
    </location>
</feature>
<feature type="transmembrane region" description="Helical" evidence="1">
    <location>
        <begin position="6"/>
        <end position="34"/>
    </location>
</feature>
<feature type="domain" description="DUF4234" evidence="2">
    <location>
        <begin position="208"/>
        <end position="275"/>
    </location>
</feature>
<dbReference type="EMBL" id="CP097885">
    <property type="protein sequence ID" value="URN42254.1"/>
    <property type="molecule type" value="Genomic_DNA"/>
</dbReference>
<feature type="transmembrane region" description="Helical" evidence="1">
    <location>
        <begin position="209"/>
        <end position="229"/>
    </location>
</feature>
<keyword evidence="4" id="KW-1185">Reference proteome</keyword>
<organism evidence="3 4">
    <name type="scientific">Peptoniphilus genitalis</name>
    <dbReference type="NCBI Taxonomy" id="3036303"/>
    <lineage>
        <taxon>Bacteria</taxon>
        <taxon>Bacillati</taxon>
        <taxon>Bacillota</taxon>
        <taxon>Tissierellia</taxon>
        <taxon>Tissierellales</taxon>
        <taxon>Peptoniphilaceae</taxon>
        <taxon>Peptoniphilus</taxon>
    </lineage>
</organism>
<dbReference type="RefSeq" id="WP_250342610.1">
    <property type="nucleotide sequence ID" value="NZ_CP097885.1"/>
</dbReference>
<gene>
    <name evidence="3" type="ORF">M9426_04520</name>
</gene>
<keyword evidence="1" id="KW-0812">Transmembrane</keyword>